<dbReference type="Proteomes" id="UP000295499">
    <property type="component" value="Unassembled WGS sequence"/>
</dbReference>
<comment type="caution">
    <text evidence="1">The sequence shown here is derived from an EMBL/GenBank/DDBJ whole genome shotgun (WGS) entry which is preliminary data.</text>
</comment>
<protein>
    <submittedName>
        <fullName evidence="1">Uncharacterized protein</fullName>
    </submittedName>
</protein>
<evidence type="ECO:0000313" key="2">
    <source>
        <dbReference type="Proteomes" id="UP000295499"/>
    </source>
</evidence>
<accession>A0A4R6IRD8</accession>
<name>A0A4R6IRD8_9SPHI</name>
<keyword evidence="2" id="KW-1185">Reference proteome</keyword>
<reference evidence="1 2" key="1">
    <citation type="submission" date="2019-03" db="EMBL/GenBank/DDBJ databases">
        <title>Genomic Encyclopedia of Archaeal and Bacterial Type Strains, Phase II (KMG-II): from individual species to whole genera.</title>
        <authorList>
            <person name="Goeker M."/>
        </authorList>
    </citation>
    <scope>NUCLEOTIDE SEQUENCE [LARGE SCALE GENOMIC DNA]</scope>
    <source>
        <strain evidence="1 2">DSM 19034</strain>
    </source>
</reference>
<dbReference type="RefSeq" id="WP_133553047.1">
    <property type="nucleotide sequence ID" value="NZ_SNWM01000001.1"/>
</dbReference>
<dbReference type="AlphaFoldDB" id="A0A4R6IRD8"/>
<dbReference type="OrthoDB" id="947646at2"/>
<proteinExistence type="predicted"/>
<gene>
    <name evidence="1" type="ORF">CLV32_1064</name>
</gene>
<dbReference type="EMBL" id="SNWM01000001">
    <property type="protein sequence ID" value="TDO24771.1"/>
    <property type="molecule type" value="Genomic_DNA"/>
</dbReference>
<sequence>MEKPIPKQQIGSEMNAIARASFENIDAAKAFYTTAKQRLLDINSWGEISQLPSSTFILCDHCGNPADRSATTGDLIKIDIPGPGTTKGDGYDWVHIEYIQEEQINTTKQISLRARPCPNPKHPDQEPAHFFKAAATSTFQIKRIGNEVFAEEHGRNEVPNTDTTHFTDNIRNNLVGFIAKIGLSYPQWKGLVEGLVSQK</sequence>
<organism evidence="1 2">
    <name type="scientific">Pedobacter duraquae</name>
    <dbReference type="NCBI Taxonomy" id="425511"/>
    <lineage>
        <taxon>Bacteria</taxon>
        <taxon>Pseudomonadati</taxon>
        <taxon>Bacteroidota</taxon>
        <taxon>Sphingobacteriia</taxon>
        <taxon>Sphingobacteriales</taxon>
        <taxon>Sphingobacteriaceae</taxon>
        <taxon>Pedobacter</taxon>
    </lineage>
</organism>
<evidence type="ECO:0000313" key="1">
    <source>
        <dbReference type="EMBL" id="TDO24771.1"/>
    </source>
</evidence>